<dbReference type="PROSITE" id="PS50909">
    <property type="entry name" value="GAT"/>
    <property type="match status" value="1"/>
</dbReference>
<dbReference type="Pfam" id="PF03127">
    <property type="entry name" value="GAT"/>
    <property type="match status" value="1"/>
</dbReference>
<comment type="similarity">
    <text evidence="1">Belongs to the TOM1 family.</text>
</comment>
<dbReference type="Bgee" id="ENSBTAG00000007013">
    <property type="expression patterns" value="Expressed in spermatid and 110 other cell types or tissues"/>
</dbReference>
<reference evidence="7" key="3">
    <citation type="submission" date="2025-09" db="UniProtKB">
        <authorList>
            <consortium name="Ensembl"/>
        </authorList>
    </citation>
    <scope>IDENTIFICATION</scope>
    <source>
        <strain evidence="7">Hereford</strain>
    </source>
</reference>
<dbReference type="SUPFAM" id="SSF48464">
    <property type="entry name" value="ENTH/VHS domain"/>
    <property type="match status" value="1"/>
</dbReference>
<dbReference type="GO" id="GO:0043130">
    <property type="term" value="F:ubiquitin binding"/>
    <property type="evidence" value="ECO:0007669"/>
    <property type="project" value="InterPro"/>
</dbReference>
<protein>
    <submittedName>
        <fullName evidence="7">Target of myb1 like 1 membrane trafficking protein</fullName>
    </submittedName>
</protein>
<dbReference type="GlyGen" id="F1MY58">
    <property type="glycosylation" value="2 sites"/>
</dbReference>
<keyword evidence="8" id="KW-1185">Reference proteome</keyword>
<dbReference type="Gene3D" id="1.20.58.160">
    <property type="match status" value="1"/>
</dbReference>
<dbReference type="VGNC" id="VGNC:36218">
    <property type="gene designation" value="TOM1L1"/>
</dbReference>
<reference evidence="7" key="2">
    <citation type="submission" date="2025-08" db="UniProtKB">
        <authorList>
            <consortium name="Ensembl"/>
        </authorList>
    </citation>
    <scope>IDENTIFICATION</scope>
    <source>
        <strain evidence="7">Hereford</strain>
    </source>
</reference>
<dbReference type="Proteomes" id="UP000009136">
    <property type="component" value="Chromosome 19"/>
</dbReference>
<dbReference type="eggNOG" id="KOG1087">
    <property type="taxonomic scope" value="Eukaryota"/>
</dbReference>
<dbReference type="GO" id="GO:0019901">
    <property type="term" value="F:protein kinase binding"/>
    <property type="evidence" value="ECO:0007669"/>
    <property type="project" value="Ensembl"/>
</dbReference>
<dbReference type="FunFam" id="1.25.40.90:FF:000003">
    <property type="entry name" value="TOM1-like protein 2 isoform X1"/>
    <property type="match status" value="1"/>
</dbReference>
<feature type="compositionally biased region" description="Pro residues" evidence="4">
    <location>
        <begin position="61"/>
        <end position="84"/>
    </location>
</feature>
<dbReference type="GO" id="GO:0030276">
    <property type="term" value="F:clathrin binding"/>
    <property type="evidence" value="ECO:0007669"/>
    <property type="project" value="Ensembl"/>
</dbReference>
<dbReference type="PaxDb" id="9913-ENSBTAP00000009229"/>
<evidence type="ECO:0000313" key="8">
    <source>
        <dbReference type="Proteomes" id="UP000009136"/>
    </source>
</evidence>
<dbReference type="AlphaFoldDB" id="F1MY58"/>
<dbReference type="FunFam" id="1.20.58.160:FF:000001">
    <property type="entry name" value="TOM1-like protein 2 isoform X1"/>
    <property type="match status" value="1"/>
</dbReference>
<feature type="region of interest" description="Disordered" evidence="4">
    <location>
        <begin position="432"/>
        <end position="463"/>
    </location>
</feature>
<evidence type="ECO:0000313" key="9">
    <source>
        <dbReference type="VGNC" id="VGNC:36218"/>
    </source>
</evidence>
<dbReference type="Gene3D" id="1.25.40.90">
    <property type="match status" value="1"/>
</dbReference>
<feature type="compositionally biased region" description="Low complexity" evidence="4">
    <location>
        <begin position="446"/>
        <end position="463"/>
    </location>
</feature>
<dbReference type="SUPFAM" id="SSF89009">
    <property type="entry name" value="GAT-like domain"/>
    <property type="match status" value="1"/>
</dbReference>
<keyword evidence="3" id="KW-0653">Protein transport</keyword>
<dbReference type="GO" id="GO:0005829">
    <property type="term" value="C:cytosol"/>
    <property type="evidence" value="ECO:0007669"/>
    <property type="project" value="Ensembl"/>
</dbReference>
<dbReference type="HOGENOM" id="CLU_043812_0_0_1"/>
<dbReference type="InterPro" id="IPR047013">
    <property type="entry name" value="TOM1L1_VHS_dom"/>
</dbReference>
<evidence type="ECO:0000256" key="1">
    <source>
        <dbReference type="ARBA" id="ARBA00007708"/>
    </source>
</evidence>
<evidence type="ECO:0000259" key="6">
    <source>
        <dbReference type="PROSITE" id="PS50909"/>
    </source>
</evidence>
<dbReference type="GO" id="GO:0030295">
    <property type="term" value="F:protein kinase activator activity"/>
    <property type="evidence" value="ECO:0007669"/>
    <property type="project" value="Ensembl"/>
</dbReference>
<organism evidence="7 8">
    <name type="scientific">Bos taurus</name>
    <name type="common">Bovine</name>
    <dbReference type="NCBI Taxonomy" id="9913"/>
    <lineage>
        <taxon>Eukaryota</taxon>
        <taxon>Metazoa</taxon>
        <taxon>Chordata</taxon>
        <taxon>Craniata</taxon>
        <taxon>Vertebrata</taxon>
        <taxon>Euteleostomi</taxon>
        <taxon>Mammalia</taxon>
        <taxon>Eutheria</taxon>
        <taxon>Laurasiatheria</taxon>
        <taxon>Artiodactyla</taxon>
        <taxon>Ruminantia</taxon>
        <taxon>Pecora</taxon>
        <taxon>Bovidae</taxon>
        <taxon>Bovinae</taxon>
        <taxon>Bos</taxon>
    </lineage>
</organism>
<dbReference type="OrthoDB" id="2018246at2759"/>
<dbReference type="PANTHER" id="PTHR13856:SF28">
    <property type="entry name" value="TOM1-LIKE PROTEIN 1"/>
    <property type="match status" value="1"/>
</dbReference>
<dbReference type="GeneTree" id="ENSGT00940000160240"/>
<evidence type="ECO:0000256" key="3">
    <source>
        <dbReference type="ARBA" id="ARBA00022927"/>
    </source>
</evidence>
<feature type="compositionally biased region" description="Pro residues" evidence="4">
    <location>
        <begin position="94"/>
        <end position="108"/>
    </location>
</feature>
<dbReference type="GO" id="GO:0035091">
    <property type="term" value="F:phosphatidylinositol binding"/>
    <property type="evidence" value="ECO:0007669"/>
    <property type="project" value="InterPro"/>
</dbReference>
<evidence type="ECO:0000259" key="5">
    <source>
        <dbReference type="PROSITE" id="PS50179"/>
    </source>
</evidence>
<dbReference type="SMART" id="SM00288">
    <property type="entry name" value="VHS"/>
    <property type="match status" value="1"/>
</dbReference>
<evidence type="ECO:0000256" key="4">
    <source>
        <dbReference type="SAM" id="MobiDB-lite"/>
    </source>
</evidence>
<feature type="compositionally biased region" description="Basic and acidic residues" evidence="4">
    <location>
        <begin position="124"/>
        <end position="135"/>
    </location>
</feature>
<evidence type="ECO:0000313" key="7">
    <source>
        <dbReference type="Ensembl" id="ENSBTAP00000009229.5"/>
    </source>
</evidence>
<feature type="region of interest" description="Disordered" evidence="4">
    <location>
        <begin position="17"/>
        <end position="142"/>
    </location>
</feature>
<evidence type="ECO:0000256" key="2">
    <source>
        <dbReference type="ARBA" id="ARBA00022448"/>
    </source>
</evidence>
<dbReference type="InterPro" id="IPR027428">
    <property type="entry name" value="TOM1L1_GAT_dom"/>
</dbReference>
<dbReference type="InterPro" id="IPR002014">
    <property type="entry name" value="VHS_dom"/>
</dbReference>
<dbReference type="PANTHER" id="PTHR13856">
    <property type="entry name" value="VHS DOMAIN CONTAINING PROTEIN FAMILY"/>
    <property type="match status" value="1"/>
</dbReference>
<sequence length="613" mass="67372">MFTVACVTPRFLLYKGAQEAPRRAAPCPESNRIRARPQRRPPGLEACPRGAARARAADPSGGPPPAPPPPGPRPLEDPAPPPPRPRPRLRPSRDPAPPPSLDPAPWGPRPARRPAAAEGGAGAVREESRAAEAGRARSTAMAFGRSHRDPYANSLGQLIEKATFAGVQTEDWGQFMHICDIINTTQDGPKDAVKALKKRISKNYNHKEIQLTLSLIDMCMQNCGPSFQSLIVKKEFVKDSLVKLLNPRYTLPIDIQNRILNFIKTWSQGFPGGVDVSEVKDVYLDLLKKGVQFPSSDAETETARQEMSLNPPPSVPSAPALPSIVPKISTITLVPEQIGKLHSELDMVKMNVRVMSAILMENIPGSENHEDIELLQKLYKTGREMQERIMDLLVVVENEDVTAELIQVNEDLNNAILGCERFTRNQQRILEQNKSQREDANTTSEPSAPSSDLLDLSPSLPTPRTTLGEVSTLNAQLSDLNFSSLRPVVPNNFKPSLNTQVDLLALENTETPLFAQRTSQNLASSHTYESFLEHSNSVLLQPVSLQTVPATPSNQRLPPLPSNHPAMTKNDLQPPNYCEVMEFDPLAPAVTTEAVYEEIDVHPHKGAQSHSNC</sequence>
<name>F1MY58_BOVIN</name>
<dbReference type="GO" id="GO:0015031">
    <property type="term" value="P:protein transport"/>
    <property type="evidence" value="ECO:0007669"/>
    <property type="project" value="UniProtKB-KW"/>
</dbReference>
<dbReference type="PROSITE" id="PS50179">
    <property type="entry name" value="VHS"/>
    <property type="match status" value="1"/>
</dbReference>
<dbReference type="Ensembl" id="ENSBTAT00000009229.7">
    <property type="protein sequence ID" value="ENSBTAP00000009229.5"/>
    <property type="gene ID" value="ENSBTAG00000007013.7"/>
</dbReference>
<feature type="region of interest" description="Disordered" evidence="4">
    <location>
        <begin position="295"/>
        <end position="317"/>
    </location>
</feature>
<dbReference type="InterPro" id="IPR008942">
    <property type="entry name" value="ENTH_VHS"/>
</dbReference>
<feature type="domain" description="GAT" evidence="6">
    <location>
        <begin position="336"/>
        <end position="424"/>
    </location>
</feature>
<dbReference type="InterPro" id="IPR038425">
    <property type="entry name" value="GAT_sf"/>
</dbReference>
<dbReference type="CDD" id="cd16997">
    <property type="entry name" value="VHS_Tom1L1"/>
    <property type="match status" value="1"/>
</dbReference>
<dbReference type="CDD" id="cd14237">
    <property type="entry name" value="GAT_TM1L1"/>
    <property type="match status" value="1"/>
</dbReference>
<dbReference type="InterPro" id="IPR004152">
    <property type="entry name" value="GAT_dom"/>
</dbReference>
<reference evidence="7" key="1">
    <citation type="submission" date="2018-03" db="EMBL/GenBank/DDBJ databases">
        <title>ARS-UCD1.2.</title>
        <authorList>
            <person name="Rosen B.D."/>
            <person name="Bickhart D.M."/>
            <person name="Koren S."/>
            <person name="Schnabel R.D."/>
            <person name="Hall R."/>
            <person name="Zimin A."/>
            <person name="Dreischer C."/>
            <person name="Schultheiss S."/>
            <person name="Schroeder S.G."/>
            <person name="Elsik C.G."/>
            <person name="Couldrey C."/>
            <person name="Liu G.E."/>
            <person name="Van Tassell C.P."/>
            <person name="Phillippy A.M."/>
            <person name="Smith T.P.L."/>
            <person name="Medrano J.F."/>
        </authorList>
    </citation>
    <scope>NUCLEOTIDE SEQUENCE [LARGE SCALE GENOMIC DNA]</scope>
    <source>
        <strain evidence="7">Hereford</strain>
    </source>
</reference>
<dbReference type="GO" id="GO:0045839">
    <property type="term" value="P:negative regulation of mitotic nuclear division"/>
    <property type="evidence" value="ECO:0007669"/>
    <property type="project" value="Ensembl"/>
</dbReference>
<accession>F1MY58</accession>
<proteinExistence type="inferred from homology"/>
<dbReference type="Pfam" id="PF00790">
    <property type="entry name" value="VHS"/>
    <property type="match status" value="1"/>
</dbReference>
<feature type="compositionally biased region" description="Low complexity" evidence="4">
    <location>
        <begin position="48"/>
        <end position="60"/>
    </location>
</feature>
<gene>
    <name evidence="7 9" type="primary">TOM1L1</name>
</gene>
<feature type="domain" description="VHS" evidence="5">
    <location>
        <begin position="162"/>
        <end position="294"/>
    </location>
</feature>
<dbReference type="GO" id="GO:0005768">
    <property type="term" value="C:endosome"/>
    <property type="evidence" value="ECO:0007669"/>
    <property type="project" value="Ensembl"/>
</dbReference>
<dbReference type="VEuPathDB" id="HostDB:ENSBTAG00000007013"/>
<keyword evidence="2" id="KW-0813">Transport</keyword>
<dbReference type="GO" id="GO:0007165">
    <property type="term" value="P:signal transduction"/>
    <property type="evidence" value="ECO:0007669"/>
    <property type="project" value="Ensembl"/>
</dbReference>